<organism evidence="6 7">
    <name type="scientific">Brucella intermedia 229E</name>
    <dbReference type="NCBI Taxonomy" id="1337887"/>
    <lineage>
        <taxon>Bacteria</taxon>
        <taxon>Pseudomonadati</taxon>
        <taxon>Pseudomonadota</taxon>
        <taxon>Alphaproteobacteria</taxon>
        <taxon>Hyphomicrobiales</taxon>
        <taxon>Brucellaceae</taxon>
        <taxon>Brucella/Ochrobactrum group</taxon>
        <taxon>Brucella</taxon>
    </lineage>
</organism>
<keyword evidence="4" id="KW-1133">Transmembrane helix</keyword>
<dbReference type="Pfam" id="PF00009">
    <property type="entry name" value="GTP_EFTU"/>
    <property type="match status" value="1"/>
</dbReference>
<keyword evidence="1" id="KW-0547">Nucleotide-binding</keyword>
<dbReference type="InterPro" id="IPR000795">
    <property type="entry name" value="T_Tr_GTP-bd_dom"/>
</dbReference>
<comment type="caution">
    <text evidence="6">The sequence shown here is derived from an EMBL/GenBank/DDBJ whole genome shotgun (WGS) entry which is preliminary data.</text>
</comment>
<keyword evidence="4" id="KW-0812">Transmembrane</keyword>
<dbReference type="InterPro" id="IPR027417">
    <property type="entry name" value="P-loop_NTPase"/>
</dbReference>
<name>U4V4E2_9HYPH</name>
<dbReference type="GO" id="GO:0005829">
    <property type="term" value="C:cytosol"/>
    <property type="evidence" value="ECO:0007669"/>
    <property type="project" value="TreeGrafter"/>
</dbReference>
<proteinExistence type="predicted"/>
<dbReference type="GO" id="GO:0001514">
    <property type="term" value="P:selenocysteine incorporation"/>
    <property type="evidence" value="ECO:0007669"/>
    <property type="project" value="TreeGrafter"/>
</dbReference>
<dbReference type="SUPFAM" id="SSF52540">
    <property type="entry name" value="P-loop containing nucleoside triphosphate hydrolases"/>
    <property type="match status" value="1"/>
</dbReference>
<dbReference type="GO" id="GO:0016259">
    <property type="term" value="P:selenocysteine metabolic process"/>
    <property type="evidence" value="ECO:0007669"/>
    <property type="project" value="TreeGrafter"/>
</dbReference>
<dbReference type="GO" id="GO:0000049">
    <property type="term" value="F:tRNA binding"/>
    <property type="evidence" value="ECO:0007669"/>
    <property type="project" value="TreeGrafter"/>
</dbReference>
<dbReference type="PROSITE" id="PS51722">
    <property type="entry name" value="G_TR_2"/>
    <property type="match status" value="1"/>
</dbReference>
<evidence type="ECO:0000259" key="5">
    <source>
        <dbReference type="PROSITE" id="PS51722"/>
    </source>
</evidence>
<dbReference type="InterPro" id="IPR050543">
    <property type="entry name" value="eIF2G"/>
</dbReference>
<feature type="transmembrane region" description="Helical" evidence="4">
    <location>
        <begin position="20"/>
        <end position="40"/>
    </location>
</feature>
<dbReference type="GO" id="GO:0003924">
    <property type="term" value="F:GTPase activity"/>
    <property type="evidence" value="ECO:0007669"/>
    <property type="project" value="InterPro"/>
</dbReference>
<feature type="domain" description="Tr-type G" evidence="5">
    <location>
        <begin position="1"/>
        <end position="90"/>
    </location>
</feature>
<evidence type="ECO:0000256" key="1">
    <source>
        <dbReference type="ARBA" id="ARBA00022741"/>
    </source>
</evidence>
<dbReference type="Gene3D" id="3.40.50.300">
    <property type="entry name" value="P-loop containing nucleotide triphosphate hydrolases"/>
    <property type="match status" value="1"/>
</dbReference>
<dbReference type="AlphaFoldDB" id="U4V4E2"/>
<dbReference type="Proteomes" id="UP000016842">
    <property type="component" value="Unassembled WGS sequence"/>
</dbReference>
<dbReference type="EMBL" id="ASXJ01000377">
    <property type="protein sequence ID" value="ERL99533.1"/>
    <property type="molecule type" value="Genomic_DNA"/>
</dbReference>
<evidence type="ECO:0000256" key="3">
    <source>
        <dbReference type="ARBA" id="ARBA00023134"/>
    </source>
</evidence>
<dbReference type="GO" id="GO:0005525">
    <property type="term" value="F:GTP binding"/>
    <property type="evidence" value="ECO:0007669"/>
    <property type="project" value="UniProtKB-KW"/>
</dbReference>
<reference evidence="6 7" key="1">
    <citation type="journal article" date="2014" name="FEMS Microbiol. Lett.">
        <title>Genome sequencing analysis reveals virulence-related gene content of Ochrobactrum intermedium strain 229E, a urease-positive strain isolated from the human gastric niche.</title>
        <authorList>
            <person name="Kulkarni G.J."/>
            <person name="Shetty S."/>
            <person name="Dharne M.S."/>
            <person name="Shouche Y.S."/>
        </authorList>
    </citation>
    <scope>NUCLEOTIDE SEQUENCE [LARGE SCALE GENOMIC DNA]</scope>
    <source>
        <strain evidence="6 7">229E</strain>
    </source>
</reference>
<protein>
    <recommendedName>
        <fullName evidence="5">Tr-type G domain-containing protein</fullName>
    </recommendedName>
</protein>
<evidence type="ECO:0000313" key="7">
    <source>
        <dbReference type="Proteomes" id="UP000016842"/>
    </source>
</evidence>
<evidence type="ECO:0000313" key="6">
    <source>
        <dbReference type="EMBL" id="ERL99533.1"/>
    </source>
</evidence>
<dbReference type="GO" id="GO:0035368">
    <property type="term" value="F:selenocysteine insertion sequence binding"/>
    <property type="evidence" value="ECO:0007669"/>
    <property type="project" value="TreeGrafter"/>
</dbReference>
<gene>
    <name evidence="6" type="ORF">Q644_10370</name>
</gene>
<keyword evidence="3" id="KW-0342">GTP-binding</keyword>
<sequence>MSGDEKDILGFVDVPGHEKFVHTMLAGAASIDFVMLVVAADDGIMPQTREHLAIVNLLGIRRGVAVITKSDLAAPDRLAEVKPLSATNWR</sequence>
<evidence type="ECO:0000256" key="2">
    <source>
        <dbReference type="ARBA" id="ARBA00022917"/>
    </source>
</evidence>
<keyword evidence="2" id="KW-0648">Protein biosynthesis</keyword>
<dbReference type="PATRIC" id="fig|1337887.3.peg.5548"/>
<dbReference type="PANTHER" id="PTHR42854">
    <property type="entry name" value="EUKARYOTIC TRANSLATION INITIATION FACTOR 2 SUBUNIT 3 FAMILY MEMBER"/>
    <property type="match status" value="1"/>
</dbReference>
<dbReference type="PANTHER" id="PTHR42854:SF3">
    <property type="entry name" value="EUKARYOTIC TRANSLATION INITIATION FACTOR 2 SUBUNIT 3-RELATED"/>
    <property type="match status" value="1"/>
</dbReference>
<keyword evidence="4" id="KW-0472">Membrane</keyword>
<accession>U4V4E2</accession>
<evidence type="ECO:0000256" key="4">
    <source>
        <dbReference type="SAM" id="Phobius"/>
    </source>
</evidence>